<sequence>MLVTAAAARTEGERTPGTMVERQTSRADGRVKIPCGIFPRNVRAPQGRVVANGHPG</sequence>
<proteinExistence type="predicted"/>
<reference evidence="2 3" key="1">
    <citation type="submission" date="2015-12" db="EMBL/GenBank/DDBJ databases">
        <title>Genome sequence of Streptomyces sp. G25.</title>
        <authorList>
            <person name="Poehlein A."/>
            <person name="Roettig A."/>
            <person name="Hiessl S."/>
            <person name="Hauschild P."/>
            <person name="Schauer J."/>
            <person name="Madkour M.H."/>
            <person name="Al-Ansari A.M."/>
            <person name="Almakishah N.H."/>
            <person name="Steinbuechel A."/>
            <person name="Daniel R."/>
        </authorList>
    </citation>
    <scope>NUCLEOTIDE SEQUENCE [LARGE SCALE GENOMIC DNA]</scope>
    <source>
        <strain evidence="3">G25(2015)</strain>
    </source>
</reference>
<evidence type="ECO:0000313" key="3">
    <source>
        <dbReference type="Proteomes" id="UP000077381"/>
    </source>
</evidence>
<organism evidence="2 3">
    <name type="scientific">Streptomyces jeddahensis</name>
    <dbReference type="NCBI Taxonomy" id="1716141"/>
    <lineage>
        <taxon>Bacteria</taxon>
        <taxon>Bacillati</taxon>
        <taxon>Actinomycetota</taxon>
        <taxon>Actinomycetes</taxon>
        <taxon>Kitasatosporales</taxon>
        <taxon>Streptomycetaceae</taxon>
        <taxon>Streptomyces</taxon>
    </lineage>
</organism>
<dbReference type="STRING" id="1716141.STSP_53800"/>
<evidence type="ECO:0000256" key="1">
    <source>
        <dbReference type="SAM" id="MobiDB-lite"/>
    </source>
</evidence>
<dbReference type="AlphaFoldDB" id="A0A177HKG8"/>
<name>A0A177HKG8_9ACTN</name>
<keyword evidence="3" id="KW-1185">Reference proteome</keyword>
<accession>A0A177HKG8</accession>
<protein>
    <submittedName>
        <fullName evidence="2">Uncharacterized protein</fullName>
    </submittedName>
</protein>
<dbReference type="Proteomes" id="UP000077381">
    <property type="component" value="Unassembled WGS sequence"/>
</dbReference>
<gene>
    <name evidence="2" type="ORF">STSP_53800</name>
</gene>
<evidence type="ECO:0000313" key="2">
    <source>
        <dbReference type="EMBL" id="OAH11246.1"/>
    </source>
</evidence>
<dbReference type="EMBL" id="LOHS01000112">
    <property type="protein sequence ID" value="OAH11246.1"/>
    <property type="molecule type" value="Genomic_DNA"/>
</dbReference>
<dbReference type="PATRIC" id="fig|1716141.3.peg.5654"/>
<feature type="region of interest" description="Disordered" evidence="1">
    <location>
        <begin position="1"/>
        <end position="28"/>
    </location>
</feature>
<comment type="caution">
    <text evidence="2">The sequence shown here is derived from an EMBL/GenBank/DDBJ whole genome shotgun (WGS) entry which is preliminary data.</text>
</comment>